<reference evidence="2" key="2">
    <citation type="journal article" date="2019" name="IMA Fungus">
        <title>Genome sequencing and comparison of five Tilletia species to identify candidate genes for the detection of regulated species infecting wheat.</title>
        <authorList>
            <person name="Nguyen H.D.T."/>
            <person name="Sultana T."/>
            <person name="Kesanakurti P."/>
            <person name="Hambleton S."/>
        </authorList>
    </citation>
    <scope>NUCLEOTIDE SEQUENCE</scope>
    <source>
        <strain evidence="2">DAOMC 238032</strain>
    </source>
</reference>
<proteinExistence type="predicted"/>
<dbReference type="Proteomes" id="UP000077671">
    <property type="component" value="Unassembled WGS sequence"/>
</dbReference>
<evidence type="ECO:0000313" key="2">
    <source>
        <dbReference type="EMBL" id="KAE8248323.1"/>
    </source>
</evidence>
<feature type="region of interest" description="Disordered" evidence="1">
    <location>
        <begin position="196"/>
        <end position="237"/>
    </location>
</feature>
<name>A0A8T8SSX1_9BASI</name>
<dbReference type="EMBL" id="LWDD02001409">
    <property type="protein sequence ID" value="KAE8248323.1"/>
    <property type="molecule type" value="Genomic_DNA"/>
</dbReference>
<evidence type="ECO:0000313" key="3">
    <source>
        <dbReference type="Proteomes" id="UP000077671"/>
    </source>
</evidence>
<feature type="compositionally biased region" description="Acidic residues" evidence="1">
    <location>
        <begin position="196"/>
        <end position="213"/>
    </location>
</feature>
<organism evidence="2 3">
    <name type="scientific">Tilletia caries</name>
    <name type="common">wheat bunt fungus</name>
    <dbReference type="NCBI Taxonomy" id="13290"/>
    <lineage>
        <taxon>Eukaryota</taxon>
        <taxon>Fungi</taxon>
        <taxon>Dikarya</taxon>
        <taxon>Basidiomycota</taxon>
        <taxon>Ustilaginomycotina</taxon>
        <taxon>Exobasidiomycetes</taxon>
        <taxon>Tilletiales</taxon>
        <taxon>Tilletiaceae</taxon>
        <taxon>Tilletia</taxon>
    </lineage>
</organism>
<feature type="non-terminal residue" evidence="2">
    <location>
        <position position="462"/>
    </location>
</feature>
<evidence type="ECO:0000256" key="1">
    <source>
        <dbReference type="SAM" id="MobiDB-lite"/>
    </source>
</evidence>
<accession>A0A8T8SSX1</accession>
<reference evidence="2" key="1">
    <citation type="submission" date="2016-04" db="EMBL/GenBank/DDBJ databases">
        <authorList>
            <person name="Nguyen H.D."/>
            <person name="Kesanakurti P."/>
            <person name="Cullis J."/>
            <person name="Levesque C.A."/>
            <person name="Hambleton S."/>
        </authorList>
    </citation>
    <scope>NUCLEOTIDE SEQUENCE</scope>
    <source>
        <strain evidence="2">DAOMC 238032</strain>
    </source>
</reference>
<feature type="region of interest" description="Disordered" evidence="1">
    <location>
        <begin position="71"/>
        <end position="161"/>
    </location>
</feature>
<gene>
    <name evidence="2" type="ORF">A4X03_0g6811</name>
</gene>
<feature type="region of interest" description="Disordered" evidence="1">
    <location>
        <begin position="1"/>
        <end position="28"/>
    </location>
</feature>
<comment type="caution">
    <text evidence="2">The sequence shown here is derived from an EMBL/GenBank/DDBJ whole genome shotgun (WGS) entry which is preliminary data.</text>
</comment>
<feature type="compositionally biased region" description="Pro residues" evidence="1">
    <location>
        <begin position="135"/>
        <end position="149"/>
    </location>
</feature>
<sequence>MSSHASAAPSLSGRRPRAPPHQHPDVVIDVPTLDPRSLAIVTEIRTMREEFNHRFDDVTVRLVAVEQHQQQVRAEDDSLGDDPVAAHDHGRRTSTAAIHPPSGRPRPSAETAWSPALLEDRFVTTTRGPSRSRPAQPPVTPRPLPPELPQAPSTSPYGTIPLARYKQLPGAEQGRIKKALRRIGLSLEHILGSADAVEEDDPLDDDEAFDDEPPVQNPPPALSTPARPVQADSSESPLRIRGHVAATPTPELSPAPNIRIGAPPVCRQEFIGDYSGDPYRLEAFLGRVGNVIRTNSDPQWLPAVLRALPIALRGNAAKWHESLSNKQAKELDSFHKWSVEMRKTFKVNQREQRRLGSRSRTDDELVTEIKDGFPTSFTAMLRLPHQDATLEQLVDEMGECEPQWRTMYNITPPPETATSNEVGAGVPSTNPTVHQPMALRRLQGQAMVRSASAPLLPAVRPI</sequence>
<dbReference type="AlphaFoldDB" id="A0A8T8SSX1"/>
<protein>
    <submittedName>
        <fullName evidence="2">Uncharacterized protein</fullName>
    </submittedName>
</protein>